<keyword evidence="1" id="KW-0812">Transmembrane</keyword>
<keyword evidence="3" id="KW-0645">Protease</keyword>
<feature type="domain" description="CAAX prenyl protease 2/Lysostaphin resistance protein A-like" evidence="2">
    <location>
        <begin position="132"/>
        <end position="220"/>
    </location>
</feature>
<feature type="transmembrane region" description="Helical" evidence="1">
    <location>
        <begin position="87"/>
        <end position="112"/>
    </location>
</feature>
<dbReference type="EMBL" id="JACEIB010000007">
    <property type="protein sequence ID" value="MBA2934665.1"/>
    <property type="molecule type" value="Genomic_DNA"/>
</dbReference>
<dbReference type="RefSeq" id="WP_160366456.1">
    <property type="nucleotide sequence ID" value="NZ_JACEIB010000007.1"/>
</dbReference>
<feature type="transmembrane region" description="Helical" evidence="1">
    <location>
        <begin position="186"/>
        <end position="204"/>
    </location>
</feature>
<comment type="caution">
    <text evidence="3">The sequence shown here is derived from an EMBL/GenBank/DDBJ whole genome shotgun (WGS) entry which is preliminary data.</text>
</comment>
<dbReference type="AlphaFoldDB" id="A0A838L7I5"/>
<accession>A0A838L7I5</accession>
<dbReference type="InterPro" id="IPR003675">
    <property type="entry name" value="Rce1/LyrA-like_dom"/>
</dbReference>
<keyword evidence="1" id="KW-0472">Membrane</keyword>
<feature type="transmembrane region" description="Helical" evidence="1">
    <location>
        <begin position="48"/>
        <end position="67"/>
    </location>
</feature>
<feature type="transmembrane region" description="Helical" evidence="1">
    <location>
        <begin position="6"/>
        <end position="27"/>
    </location>
</feature>
<feature type="transmembrane region" description="Helical" evidence="1">
    <location>
        <begin position="210"/>
        <end position="230"/>
    </location>
</feature>
<evidence type="ECO:0000313" key="3">
    <source>
        <dbReference type="EMBL" id="MBA2934665.1"/>
    </source>
</evidence>
<evidence type="ECO:0000313" key="4">
    <source>
        <dbReference type="Proteomes" id="UP000570166"/>
    </source>
</evidence>
<sequence>MTPGWLDHLYVVGVLLLFMPVAGWIAYRRFLARRERIGGVALVRQYRRTILWLIGLAGLAAWIWWIEGRPLAALITTPPVWPDGSDFATSLAIGGSIGLVARPVLAFVPAIGARFARQMRKLAPFLPQTGEQLAWGLLVSLAAGMCEEIAYRGYLVAYLGHWLSWSGVLAANAVIFGLGHVYQGKAGVVMTGIIGAGLGALYLASGSLLLPMLLHALFDVSAMVTAYIVLRDRA</sequence>
<name>A0A838L7I5_9SPHN</name>
<organism evidence="3 4">
    <name type="scientific">Sphingomonas chungangi</name>
    <dbReference type="NCBI Taxonomy" id="2683589"/>
    <lineage>
        <taxon>Bacteria</taxon>
        <taxon>Pseudomonadati</taxon>
        <taxon>Pseudomonadota</taxon>
        <taxon>Alphaproteobacteria</taxon>
        <taxon>Sphingomonadales</taxon>
        <taxon>Sphingomonadaceae</taxon>
        <taxon>Sphingomonas</taxon>
    </lineage>
</organism>
<evidence type="ECO:0000256" key="1">
    <source>
        <dbReference type="SAM" id="Phobius"/>
    </source>
</evidence>
<dbReference type="GO" id="GO:0008237">
    <property type="term" value="F:metallopeptidase activity"/>
    <property type="evidence" value="ECO:0007669"/>
    <property type="project" value="UniProtKB-KW"/>
</dbReference>
<keyword evidence="4" id="KW-1185">Reference proteome</keyword>
<dbReference type="GO" id="GO:0006508">
    <property type="term" value="P:proteolysis"/>
    <property type="evidence" value="ECO:0007669"/>
    <property type="project" value="UniProtKB-KW"/>
</dbReference>
<protein>
    <submittedName>
        <fullName evidence="3">CPBP family intramembrane metalloprotease</fullName>
    </submittedName>
</protein>
<evidence type="ECO:0000259" key="2">
    <source>
        <dbReference type="Pfam" id="PF02517"/>
    </source>
</evidence>
<keyword evidence="3" id="KW-0482">Metalloprotease</keyword>
<keyword evidence="1" id="KW-1133">Transmembrane helix</keyword>
<gene>
    <name evidence="3" type="ORF">HZF05_11220</name>
</gene>
<feature type="transmembrane region" description="Helical" evidence="1">
    <location>
        <begin position="133"/>
        <end position="151"/>
    </location>
</feature>
<dbReference type="Proteomes" id="UP000570166">
    <property type="component" value="Unassembled WGS sequence"/>
</dbReference>
<dbReference type="GO" id="GO:0004175">
    <property type="term" value="F:endopeptidase activity"/>
    <property type="evidence" value="ECO:0007669"/>
    <property type="project" value="UniProtKB-ARBA"/>
</dbReference>
<dbReference type="Pfam" id="PF02517">
    <property type="entry name" value="Rce1-like"/>
    <property type="match status" value="1"/>
</dbReference>
<proteinExistence type="predicted"/>
<feature type="transmembrane region" description="Helical" evidence="1">
    <location>
        <begin position="157"/>
        <end position="179"/>
    </location>
</feature>
<keyword evidence="3" id="KW-0378">Hydrolase</keyword>
<dbReference type="GO" id="GO:0080120">
    <property type="term" value="P:CAAX-box protein maturation"/>
    <property type="evidence" value="ECO:0007669"/>
    <property type="project" value="UniProtKB-ARBA"/>
</dbReference>
<reference evidence="3 4" key="1">
    <citation type="submission" date="2020-07" db="EMBL/GenBank/DDBJ databases">
        <authorList>
            <person name="Sun Q."/>
        </authorList>
    </citation>
    <scope>NUCLEOTIDE SEQUENCE [LARGE SCALE GENOMIC DNA]</scope>
    <source>
        <strain evidence="3 4">CGMCC 1.13654</strain>
    </source>
</reference>